<evidence type="ECO:0000313" key="7">
    <source>
        <dbReference type="Proteomes" id="UP000637980"/>
    </source>
</evidence>
<dbReference type="Proteomes" id="UP000637980">
    <property type="component" value="Unassembled WGS sequence"/>
</dbReference>
<dbReference type="EMBL" id="BMXE01000006">
    <property type="protein sequence ID" value="GHB41259.1"/>
    <property type="molecule type" value="Genomic_DNA"/>
</dbReference>
<evidence type="ECO:0000256" key="4">
    <source>
        <dbReference type="PROSITE-ProRule" id="PRU00335"/>
    </source>
</evidence>
<dbReference type="InterPro" id="IPR009057">
    <property type="entry name" value="Homeodomain-like_sf"/>
</dbReference>
<comment type="caution">
    <text evidence="6">The sequence shown here is derived from an EMBL/GenBank/DDBJ whole genome shotgun (WGS) entry which is preliminary data.</text>
</comment>
<accession>A0ABQ3EIH6</accession>
<gene>
    <name evidence="6" type="ORF">GCM10007094_33370</name>
</gene>
<keyword evidence="2 4" id="KW-0238">DNA-binding</keyword>
<dbReference type="RefSeq" id="WP_189437926.1">
    <property type="nucleotide sequence ID" value="NZ_BMXE01000006.1"/>
</dbReference>
<evidence type="ECO:0000256" key="2">
    <source>
        <dbReference type="ARBA" id="ARBA00023125"/>
    </source>
</evidence>
<protein>
    <recommendedName>
        <fullName evidence="5">HTH tetR-type domain-containing protein</fullName>
    </recommendedName>
</protein>
<evidence type="ECO:0000259" key="5">
    <source>
        <dbReference type="PROSITE" id="PS50977"/>
    </source>
</evidence>
<dbReference type="PROSITE" id="PS50977">
    <property type="entry name" value="HTH_TETR_2"/>
    <property type="match status" value="1"/>
</dbReference>
<name>A0ABQ3EIH6_9HYPH</name>
<dbReference type="InterPro" id="IPR001647">
    <property type="entry name" value="HTH_TetR"/>
</dbReference>
<dbReference type="PRINTS" id="PR00455">
    <property type="entry name" value="HTHTETR"/>
</dbReference>
<evidence type="ECO:0000256" key="1">
    <source>
        <dbReference type="ARBA" id="ARBA00023015"/>
    </source>
</evidence>
<keyword evidence="1" id="KW-0805">Transcription regulation</keyword>
<dbReference type="Gene3D" id="1.10.357.10">
    <property type="entry name" value="Tetracycline Repressor, domain 2"/>
    <property type="match status" value="1"/>
</dbReference>
<keyword evidence="3" id="KW-0804">Transcription</keyword>
<sequence>MENPVDSPKMRYITMASKVFAEKGYHAASLTSITDKLGVTRQALLHFFGSKAGLYTHVMKALSDRLLTSIQNVEGVTPEERLRAFFLQLSEEALTCPQDTQLLVHALLDAQETTEIWPLKPFLDALGALAHQTKRWSEASDADLFCWIYQLLGSIQHFAISQSTLKGMYGAGAFEFLKEAHQAQLEATLSDLEKTPD</sequence>
<dbReference type="SUPFAM" id="SSF46689">
    <property type="entry name" value="Homeodomain-like"/>
    <property type="match status" value="1"/>
</dbReference>
<feature type="domain" description="HTH tetR-type" evidence="5">
    <location>
        <begin position="6"/>
        <end position="66"/>
    </location>
</feature>
<keyword evidence="7" id="KW-1185">Reference proteome</keyword>
<organism evidence="6 7">
    <name type="scientific">Pseudovibrio japonicus</name>
    <dbReference type="NCBI Taxonomy" id="366534"/>
    <lineage>
        <taxon>Bacteria</taxon>
        <taxon>Pseudomonadati</taxon>
        <taxon>Pseudomonadota</taxon>
        <taxon>Alphaproteobacteria</taxon>
        <taxon>Hyphomicrobiales</taxon>
        <taxon>Stappiaceae</taxon>
        <taxon>Pseudovibrio</taxon>
    </lineage>
</organism>
<evidence type="ECO:0000256" key="3">
    <source>
        <dbReference type="ARBA" id="ARBA00023163"/>
    </source>
</evidence>
<dbReference type="PANTHER" id="PTHR47506:SF1">
    <property type="entry name" value="HTH-TYPE TRANSCRIPTIONAL REGULATOR YJDC"/>
    <property type="match status" value="1"/>
</dbReference>
<proteinExistence type="predicted"/>
<dbReference type="Pfam" id="PF00440">
    <property type="entry name" value="TetR_N"/>
    <property type="match status" value="1"/>
</dbReference>
<dbReference type="PANTHER" id="PTHR47506">
    <property type="entry name" value="TRANSCRIPTIONAL REGULATORY PROTEIN"/>
    <property type="match status" value="1"/>
</dbReference>
<feature type="DNA-binding region" description="H-T-H motif" evidence="4">
    <location>
        <begin position="29"/>
        <end position="48"/>
    </location>
</feature>
<reference evidence="7" key="1">
    <citation type="journal article" date="2019" name="Int. J. Syst. Evol. Microbiol.">
        <title>The Global Catalogue of Microorganisms (GCM) 10K type strain sequencing project: providing services to taxonomists for standard genome sequencing and annotation.</title>
        <authorList>
            <consortium name="The Broad Institute Genomics Platform"/>
            <consortium name="The Broad Institute Genome Sequencing Center for Infectious Disease"/>
            <person name="Wu L."/>
            <person name="Ma J."/>
        </authorList>
    </citation>
    <scope>NUCLEOTIDE SEQUENCE [LARGE SCALE GENOMIC DNA]</scope>
    <source>
        <strain evidence="7">KCTC 12861</strain>
    </source>
</reference>
<evidence type="ECO:0000313" key="6">
    <source>
        <dbReference type="EMBL" id="GHB41259.1"/>
    </source>
</evidence>